<accession>A0ABW4LUS6</accession>
<dbReference type="SUPFAM" id="SSF53850">
    <property type="entry name" value="Periplasmic binding protein-like II"/>
    <property type="match status" value="1"/>
</dbReference>
<proteinExistence type="predicted"/>
<evidence type="ECO:0000259" key="1">
    <source>
        <dbReference type="Pfam" id="PF00496"/>
    </source>
</evidence>
<gene>
    <name evidence="2" type="ORF">ACFSCX_20610</name>
</gene>
<keyword evidence="3" id="KW-1185">Reference proteome</keyword>
<comment type="caution">
    <text evidence="2">The sequence shown here is derived from an EMBL/GenBank/DDBJ whole genome shotgun (WGS) entry which is preliminary data.</text>
</comment>
<dbReference type="Proteomes" id="UP001597214">
    <property type="component" value="Unassembled WGS sequence"/>
</dbReference>
<protein>
    <submittedName>
        <fullName evidence="2">ABC transporter substrate-binding protein</fullName>
    </submittedName>
</protein>
<sequence>MIDANHQDYVKSTQTGTIYIVDPSPLNWLYVLFNTMEEAVRADHQGRIVPSLARELHWVNDRTLELSLRNEVIFHNHEPFTSYHVQQAFHEERKWIAPHPPGTWVNLLDGTTIEAIDENTVRFHFPKPDGLATGKLRVYHIASLLFWNVLGFGYKKFGTAEGHW</sequence>
<organism evidence="2 3">
    <name type="scientific">Bacillus salitolerans</name>
    <dbReference type="NCBI Taxonomy" id="1437434"/>
    <lineage>
        <taxon>Bacteria</taxon>
        <taxon>Bacillati</taxon>
        <taxon>Bacillota</taxon>
        <taxon>Bacilli</taxon>
        <taxon>Bacillales</taxon>
        <taxon>Bacillaceae</taxon>
        <taxon>Bacillus</taxon>
    </lineage>
</organism>
<dbReference type="Gene3D" id="3.90.76.10">
    <property type="entry name" value="Dipeptide-binding Protein, Domain 1"/>
    <property type="match status" value="1"/>
</dbReference>
<dbReference type="InterPro" id="IPR000914">
    <property type="entry name" value="SBP_5_dom"/>
</dbReference>
<name>A0ABW4LUS6_9BACI</name>
<evidence type="ECO:0000313" key="2">
    <source>
        <dbReference type="EMBL" id="MFD1738919.1"/>
    </source>
</evidence>
<feature type="domain" description="Solute-binding protein family 5" evidence="1">
    <location>
        <begin position="48"/>
        <end position="137"/>
    </location>
</feature>
<evidence type="ECO:0000313" key="3">
    <source>
        <dbReference type="Proteomes" id="UP001597214"/>
    </source>
</evidence>
<reference evidence="3" key="1">
    <citation type="journal article" date="2019" name="Int. J. Syst. Evol. Microbiol.">
        <title>The Global Catalogue of Microorganisms (GCM) 10K type strain sequencing project: providing services to taxonomists for standard genome sequencing and annotation.</title>
        <authorList>
            <consortium name="The Broad Institute Genomics Platform"/>
            <consortium name="The Broad Institute Genome Sequencing Center for Infectious Disease"/>
            <person name="Wu L."/>
            <person name="Ma J."/>
        </authorList>
    </citation>
    <scope>NUCLEOTIDE SEQUENCE [LARGE SCALE GENOMIC DNA]</scope>
    <source>
        <strain evidence="3">CCUG 49339</strain>
    </source>
</reference>
<dbReference type="RefSeq" id="WP_377930146.1">
    <property type="nucleotide sequence ID" value="NZ_JBHUEM010000052.1"/>
</dbReference>
<dbReference type="EMBL" id="JBHUEM010000052">
    <property type="protein sequence ID" value="MFD1738919.1"/>
    <property type="molecule type" value="Genomic_DNA"/>
</dbReference>
<dbReference type="Pfam" id="PF00496">
    <property type="entry name" value="SBP_bac_5"/>
    <property type="match status" value="1"/>
</dbReference>